<dbReference type="Proteomes" id="UP000486351">
    <property type="component" value="Unassembled WGS sequence"/>
</dbReference>
<accession>A0A6A3VCE8</accession>
<dbReference type="Proteomes" id="UP000433483">
    <property type="component" value="Unassembled WGS sequence"/>
</dbReference>
<comment type="caution">
    <text evidence="2">The sequence shown here is derived from an EMBL/GenBank/DDBJ whole genome shotgun (WGS) entry which is preliminary data.</text>
</comment>
<evidence type="ECO:0000313" key="5">
    <source>
        <dbReference type="Proteomes" id="UP000486351"/>
    </source>
</evidence>
<evidence type="ECO:0000313" key="4">
    <source>
        <dbReference type="Proteomes" id="UP000433483"/>
    </source>
</evidence>
<reference evidence="2 4" key="1">
    <citation type="submission" date="2018-08" db="EMBL/GenBank/DDBJ databases">
        <title>Genomic investigation of the strawberry pathogen Phytophthora fragariae indicates pathogenicity is determined by transcriptional variation in three key races.</title>
        <authorList>
            <person name="Adams T.M."/>
            <person name="Armitage A.D."/>
            <person name="Sobczyk M.K."/>
            <person name="Bates H.J."/>
            <person name="Dunwell J.M."/>
            <person name="Nellist C.F."/>
            <person name="Harrison R.J."/>
        </authorList>
    </citation>
    <scope>NUCLEOTIDE SEQUENCE [LARGE SCALE GENOMIC DNA]</scope>
    <source>
        <strain evidence="2 4">NOV-27</strain>
        <strain evidence="3 5">NOV-77</strain>
    </source>
</reference>
<name>A0A6A3VCE8_9STRA</name>
<evidence type="ECO:0000313" key="3">
    <source>
        <dbReference type="EMBL" id="KAE9274220.1"/>
    </source>
</evidence>
<feature type="non-terminal residue" evidence="2">
    <location>
        <position position="1"/>
    </location>
</feature>
<evidence type="ECO:0000313" key="2">
    <source>
        <dbReference type="EMBL" id="KAE9164766.1"/>
    </source>
</evidence>
<organism evidence="2 4">
    <name type="scientific">Phytophthora fragariae</name>
    <dbReference type="NCBI Taxonomy" id="53985"/>
    <lineage>
        <taxon>Eukaryota</taxon>
        <taxon>Sar</taxon>
        <taxon>Stramenopiles</taxon>
        <taxon>Oomycota</taxon>
        <taxon>Peronosporomycetes</taxon>
        <taxon>Peronosporales</taxon>
        <taxon>Peronosporaceae</taxon>
        <taxon>Phytophthora</taxon>
    </lineage>
</organism>
<sequence length="161" mass="17081">QTHAQRGRGDADGDDGGGDFGFGRHVVSERVADGGGHGAEEDEASVLHLGSELMSLNMSWWMALEKMTSLESAGMKAPKVGWLKMMTAYPYMVGMARTEFTTPYSNELVSSSSSCCDGHSTSPIHSSGAWHDAAGFTTPVCATAPYIRGYPLIAVIAPPPR</sequence>
<dbReference type="EMBL" id="QXGB01004867">
    <property type="protein sequence ID" value="KAE9164766.1"/>
    <property type="molecule type" value="Genomic_DNA"/>
</dbReference>
<protein>
    <submittedName>
        <fullName evidence="2">Uncharacterized protein</fullName>
    </submittedName>
</protein>
<feature type="region of interest" description="Disordered" evidence="1">
    <location>
        <begin position="1"/>
        <end position="23"/>
    </location>
</feature>
<proteinExistence type="predicted"/>
<gene>
    <name evidence="2" type="ORF">PF005_g29887</name>
    <name evidence="3" type="ORF">PF008_g29649</name>
</gene>
<dbReference type="EMBL" id="QXFY01005018">
    <property type="protein sequence ID" value="KAE9274220.1"/>
    <property type="molecule type" value="Genomic_DNA"/>
</dbReference>
<evidence type="ECO:0000256" key="1">
    <source>
        <dbReference type="SAM" id="MobiDB-lite"/>
    </source>
</evidence>
<keyword evidence="4" id="KW-1185">Reference proteome</keyword>
<dbReference type="AlphaFoldDB" id="A0A6A3VCE8"/>